<evidence type="ECO:0000256" key="1">
    <source>
        <dbReference type="ARBA" id="ARBA00004613"/>
    </source>
</evidence>
<gene>
    <name evidence="15" type="primary">Serpina6</name>
</gene>
<dbReference type="PANTHER" id="PTHR11461">
    <property type="entry name" value="SERINE PROTEASE INHIBITOR, SERPIN"/>
    <property type="match status" value="1"/>
</dbReference>
<dbReference type="PRINTS" id="PR00780">
    <property type="entry name" value="LEUSERPINII"/>
</dbReference>
<evidence type="ECO:0000256" key="5">
    <source>
        <dbReference type="ARBA" id="ARBA00022665"/>
    </source>
</evidence>
<dbReference type="InterPro" id="IPR000215">
    <property type="entry name" value="Serpin_fam"/>
</dbReference>
<proteinExistence type="inferred from homology"/>
<dbReference type="PANTHER" id="PTHR11461:SF34">
    <property type="entry name" value="CORTICOSTEROID-BINDING GLOBULIN"/>
    <property type="match status" value="1"/>
</dbReference>
<keyword evidence="7" id="KW-0325">Glycoprotein</keyword>
<keyword evidence="13" id="KW-0732">Signal</keyword>
<dbReference type="Gene3D" id="2.30.39.10">
    <property type="entry name" value="Alpha-1-antitrypsin, domain 1"/>
    <property type="match status" value="1"/>
</dbReference>
<dbReference type="FunFam" id="2.30.39.10:FF:000002">
    <property type="entry name" value="Serpin family D member 1"/>
    <property type="match status" value="1"/>
</dbReference>
<evidence type="ECO:0000256" key="7">
    <source>
        <dbReference type="ARBA" id="ARBA00023180"/>
    </source>
</evidence>
<keyword evidence="5" id="KW-0754">Steroid-binding</keyword>
<dbReference type="InterPro" id="IPR023796">
    <property type="entry name" value="Serpin_dom"/>
</dbReference>
<dbReference type="CDD" id="cd19554">
    <property type="entry name" value="serpinA6_CBG"/>
    <property type="match status" value="1"/>
</dbReference>
<evidence type="ECO:0000256" key="3">
    <source>
        <dbReference type="ARBA" id="ARBA00022448"/>
    </source>
</evidence>
<evidence type="ECO:0000256" key="6">
    <source>
        <dbReference type="ARBA" id="ARBA00023121"/>
    </source>
</evidence>
<dbReference type="GO" id="GO:0004867">
    <property type="term" value="F:serine-type endopeptidase inhibitor activity"/>
    <property type="evidence" value="ECO:0007669"/>
    <property type="project" value="InterPro"/>
</dbReference>
<comment type="similarity">
    <text evidence="2 12">Belongs to the serpin family.</text>
</comment>
<dbReference type="Ensembl" id="ENSJJAT00000017496.1">
    <property type="protein sequence ID" value="ENSJJAP00000011028.1"/>
    <property type="gene ID" value="ENSJJAG00000014466.1"/>
</dbReference>
<organism evidence="15 16">
    <name type="scientific">Jaculus jaculus</name>
    <name type="common">Lesser Egyptian jerboa</name>
    <dbReference type="NCBI Taxonomy" id="51337"/>
    <lineage>
        <taxon>Eukaryota</taxon>
        <taxon>Metazoa</taxon>
        <taxon>Chordata</taxon>
        <taxon>Craniata</taxon>
        <taxon>Vertebrata</taxon>
        <taxon>Euteleostomi</taxon>
        <taxon>Mammalia</taxon>
        <taxon>Eutheria</taxon>
        <taxon>Euarchontoglires</taxon>
        <taxon>Glires</taxon>
        <taxon>Rodentia</taxon>
        <taxon>Myomorpha</taxon>
        <taxon>Dipodoidea</taxon>
        <taxon>Dipodidae</taxon>
        <taxon>Dipodinae</taxon>
        <taxon>Jaculus</taxon>
    </lineage>
</organism>
<reference evidence="15" key="2">
    <citation type="submission" date="2025-09" db="UniProtKB">
        <authorList>
            <consortium name="Ensembl"/>
        </authorList>
    </citation>
    <scope>IDENTIFICATION</scope>
</reference>
<evidence type="ECO:0000256" key="10">
    <source>
        <dbReference type="ARBA" id="ARBA00041777"/>
    </source>
</evidence>
<name>A0A8C5KQF3_JACJA</name>
<keyword evidence="4" id="KW-0964">Secreted</keyword>
<dbReference type="GeneTree" id="ENSGT00940000161611"/>
<dbReference type="SMART" id="SM00093">
    <property type="entry name" value="SERPIN"/>
    <property type="match status" value="1"/>
</dbReference>
<feature type="chain" id="PRO_5034548203" description="Corticosteroid-binding globulin" evidence="13">
    <location>
        <begin position="23"/>
        <end position="405"/>
    </location>
</feature>
<comment type="subcellular location">
    <subcellularLocation>
        <location evidence="1">Secreted</location>
    </subcellularLocation>
</comment>
<dbReference type="Pfam" id="PF00079">
    <property type="entry name" value="Serpin"/>
    <property type="match status" value="1"/>
</dbReference>
<keyword evidence="3" id="KW-0813">Transport</keyword>
<evidence type="ECO:0000256" key="9">
    <source>
        <dbReference type="ARBA" id="ARBA00039186"/>
    </source>
</evidence>
<dbReference type="Proteomes" id="UP000694385">
    <property type="component" value="Unassembled WGS sequence"/>
</dbReference>
<evidence type="ECO:0000313" key="16">
    <source>
        <dbReference type="Proteomes" id="UP000694385"/>
    </source>
</evidence>
<dbReference type="PROSITE" id="PS00284">
    <property type="entry name" value="SERPIN"/>
    <property type="match status" value="1"/>
</dbReference>
<accession>A0A8C5KQF3</accession>
<dbReference type="GO" id="GO:0005615">
    <property type="term" value="C:extracellular space"/>
    <property type="evidence" value="ECO:0007669"/>
    <property type="project" value="Ensembl"/>
</dbReference>
<comment type="function">
    <text evidence="8">Major transport protein for glucocorticoids and progestins in the blood of almost all vertebrate species.</text>
</comment>
<evidence type="ECO:0000313" key="15">
    <source>
        <dbReference type="Ensembl" id="ENSJJAP00000011028.1"/>
    </source>
</evidence>
<feature type="signal peptide" evidence="13">
    <location>
        <begin position="1"/>
        <end position="22"/>
    </location>
</feature>
<feature type="domain" description="Serpin" evidence="14">
    <location>
        <begin position="47"/>
        <end position="404"/>
    </location>
</feature>
<evidence type="ECO:0000256" key="11">
    <source>
        <dbReference type="ARBA" id="ARBA00043180"/>
    </source>
</evidence>
<reference evidence="15" key="1">
    <citation type="submission" date="2025-08" db="UniProtKB">
        <authorList>
            <consortium name="Ensembl"/>
        </authorList>
    </citation>
    <scope>IDENTIFICATION</scope>
</reference>
<dbReference type="Gene3D" id="3.30.497.10">
    <property type="entry name" value="Antithrombin, subunit I, domain 2"/>
    <property type="match status" value="1"/>
</dbReference>
<evidence type="ECO:0000256" key="2">
    <source>
        <dbReference type="ARBA" id="ARBA00009500"/>
    </source>
</evidence>
<dbReference type="InterPro" id="IPR023795">
    <property type="entry name" value="Serpin_CS"/>
</dbReference>
<sequence>MPLVLYTCLFWLSTSGLWTVQAMDPSAVVSARSPHRGLAPTNVDFAFDLFQHLVAWAPNKNIFISPVSISMTLAMLSLGSGSRTRSQLLQGLGFNLTAISEAEIHQGFQYLHHLLGELERSLEMIMGNALFLDHNLELLESFSADIKHYYESEALATDFQDWERASREINEYVRNKTKGKIVDVSSDLDSLATLILVNYMFLKGTWAYPFDPENTKEKSFYVNETSKVKVPMMSQSRVMLYLHDSVVPCQVVQLNYVGNGTVFFILPDKGHMDTVIAALSRDTIQRWSTTLTLRNQVDLYIPKVSISGTYDLKSVLVDMGISDLFSNQANFSGITQKAPPSISQVIHKAMLQLDERGMAPTAPTKNALPLTSEPVTLRFDRPFLILIFDHFTWSTLFLGKVVNPA</sequence>
<evidence type="ECO:0000259" key="14">
    <source>
        <dbReference type="SMART" id="SM00093"/>
    </source>
</evidence>
<keyword evidence="6" id="KW-0446">Lipid-binding</keyword>
<evidence type="ECO:0000256" key="12">
    <source>
        <dbReference type="RuleBase" id="RU000411"/>
    </source>
</evidence>
<keyword evidence="16" id="KW-1185">Reference proteome</keyword>
<dbReference type="AlphaFoldDB" id="A0A8C5KQF3"/>
<protein>
    <recommendedName>
        <fullName evidence="9">Corticosteroid-binding globulin</fullName>
    </recommendedName>
    <alternativeName>
        <fullName evidence="11">Serpin A6</fullName>
    </alternativeName>
    <alternativeName>
        <fullName evidence="10">Transcortin</fullName>
    </alternativeName>
</protein>
<dbReference type="FunFam" id="3.30.497.10:FF:000001">
    <property type="entry name" value="Serine protease inhibitor"/>
    <property type="match status" value="1"/>
</dbReference>
<dbReference type="GO" id="GO:0005496">
    <property type="term" value="F:steroid binding"/>
    <property type="evidence" value="ECO:0007669"/>
    <property type="project" value="UniProtKB-KW"/>
</dbReference>
<evidence type="ECO:0000256" key="13">
    <source>
        <dbReference type="SAM" id="SignalP"/>
    </source>
</evidence>
<dbReference type="InterPro" id="IPR042185">
    <property type="entry name" value="Serpin_sf_2"/>
</dbReference>
<dbReference type="GO" id="GO:0008211">
    <property type="term" value="P:glucocorticoid metabolic process"/>
    <property type="evidence" value="ECO:0007669"/>
    <property type="project" value="Ensembl"/>
</dbReference>
<dbReference type="InterPro" id="IPR042178">
    <property type="entry name" value="Serpin_sf_1"/>
</dbReference>
<dbReference type="OMA" id="HDSELPC"/>
<evidence type="ECO:0000256" key="4">
    <source>
        <dbReference type="ARBA" id="ARBA00022525"/>
    </source>
</evidence>
<evidence type="ECO:0000256" key="8">
    <source>
        <dbReference type="ARBA" id="ARBA00037222"/>
    </source>
</evidence>
<dbReference type="InterPro" id="IPR036186">
    <property type="entry name" value="Serpin_sf"/>
</dbReference>
<dbReference type="SUPFAM" id="SSF56574">
    <property type="entry name" value="Serpins"/>
    <property type="match status" value="1"/>
</dbReference>